<keyword evidence="6" id="KW-0808">Transferase</keyword>
<dbReference type="Gene3D" id="1.10.510.10">
    <property type="entry name" value="Transferase(Phosphotransferase) domain 1"/>
    <property type="match status" value="1"/>
</dbReference>
<comment type="subcellular location">
    <subcellularLocation>
        <location evidence="1">Cell membrane</location>
        <topology evidence="1">Single-pass membrane protein</topology>
    </subcellularLocation>
</comment>
<evidence type="ECO:0000256" key="13">
    <source>
        <dbReference type="ARBA" id="ARBA00047899"/>
    </source>
</evidence>
<feature type="transmembrane region" description="Helical" evidence="16">
    <location>
        <begin position="129"/>
        <end position="153"/>
    </location>
</feature>
<dbReference type="OrthoDB" id="4062651at2759"/>
<dbReference type="Proteomes" id="UP000321947">
    <property type="component" value="Unassembled WGS sequence"/>
</dbReference>
<evidence type="ECO:0000313" key="19">
    <source>
        <dbReference type="EMBL" id="TYK28700.1"/>
    </source>
</evidence>
<keyword evidence="8" id="KW-0547">Nucleotide-binding</keyword>
<dbReference type="GO" id="GO:0005524">
    <property type="term" value="F:ATP binding"/>
    <property type="evidence" value="ECO:0007669"/>
    <property type="project" value="UniProtKB-KW"/>
</dbReference>
<keyword evidence="12 16" id="KW-0472">Membrane</keyword>
<evidence type="ECO:0000256" key="3">
    <source>
        <dbReference type="ARBA" id="ARBA00022475"/>
    </source>
</evidence>
<protein>
    <recommendedName>
        <fullName evidence="2">non-specific serine/threonine protein kinase</fullName>
        <ecNumber evidence="2">2.7.11.1</ecNumber>
    </recommendedName>
</protein>
<dbReference type="InterPro" id="IPR008271">
    <property type="entry name" value="Ser/Thr_kinase_AS"/>
</dbReference>
<evidence type="ECO:0000259" key="17">
    <source>
        <dbReference type="PROSITE" id="PS50011"/>
    </source>
</evidence>
<evidence type="ECO:0000256" key="14">
    <source>
        <dbReference type="ARBA" id="ARBA00048679"/>
    </source>
</evidence>
<evidence type="ECO:0000256" key="7">
    <source>
        <dbReference type="ARBA" id="ARBA00022692"/>
    </source>
</evidence>
<feature type="domain" description="Protein kinase" evidence="17">
    <location>
        <begin position="215"/>
        <end position="488"/>
    </location>
</feature>
<evidence type="ECO:0000256" key="16">
    <source>
        <dbReference type="SAM" id="Phobius"/>
    </source>
</evidence>
<dbReference type="Pfam" id="PF07714">
    <property type="entry name" value="PK_Tyr_Ser-Thr"/>
    <property type="match status" value="1"/>
</dbReference>
<evidence type="ECO:0000256" key="9">
    <source>
        <dbReference type="ARBA" id="ARBA00022777"/>
    </source>
</evidence>
<dbReference type="InterPro" id="IPR000719">
    <property type="entry name" value="Prot_kinase_dom"/>
</dbReference>
<dbReference type="FunFam" id="1.10.510.10:FF:000239">
    <property type="entry name" value="Proline-rich receptor-like protein kinase PERK1"/>
    <property type="match status" value="1"/>
</dbReference>
<dbReference type="InterPro" id="IPR011009">
    <property type="entry name" value="Kinase-like_dom_sf"/>
</dbReference>
<evidence type="ECO:0000256" key="12">
    <source>
        <dbReference type="ARBA" id="ARBA00023136"/>
    </source>
</evidence>
<dbReference type="InterPro" id="IPR047117">
    <property type="entry name" value="PERK1-13-like"/>
</dbReference>
<evidence type="ECO:0000256" key="5">
    <source>
        <dbReference type="ARBA" id="ARBA00022553"/>
    </source>
</evidence>
<dbReference type="GO" id="GO:0005886">
    <property type="term" value="C:plasma membrane"/>
    <property type="evidence" value="ECO:0007669"/>
    <property type="project" value="UniProtKB-SubCell"/>
</dbReference>
<keyword evidence="10" id="KW-0067">ATP-binding</keyword>
<dbReference type="PRINTS" id="PR01217">
    <property type="entry name" value="PRICHEXTENSN"/>
</dbReference>
<dbReference type="PROSITE" id="PS00108">
    <property type="entry name" value="PROTEIN_KINASE_ST"/>
    <property type="match status" value="1"/>
</dbReference>
<dbReference type="SMART" id="SM00220">
    <property type="entry name" value="S_TKc"/>
    <property type="match status" value="1"/>
</dbReference>
<feature type="compositionally biased region" description="Low complexity" evidence="15">
    <location>
        <begin position="175"/>
        <end position="186"/>
    </location>
</feature>
<keyword evidence="11 16" id="KW-1133">Transmembrane helix</keyword>
<evidence type="ECO:0000256" key="8">
    <source>
        <dbReference type="ARBA" id="ARBA00022741"/>
    </source>
</evidence>
<feature type="compositionally biased region" description="Low complexity" evidence="15">
    <location>
        <begin position="218"/>
        <end position="236"/>
    </location>
</feature>
<dbReference type="Proteomes" id="UP000321393">
    <property type="component" value="Unassembled WGS sequence"/>
</dbReference>
<evidence type="ECO:0000313" key="21">
    <source>
        <dbReference type="Proteomes" id="UP000321947"/>
    </source>
</evidence>
<reference evidence="20 21" key="1">
    <citation type="submission" date="2019-08" db="EMBL/GenBank/DDBJ databases">
        <title>Draft genome sequences of two oriental melons (Cucumis melo L. var makuwa).</title>
        <authorList>
            <person name="Kwon S.-Y."/>
        </authorList>
    </citation>
    <scope>NUCLEOTIDE SEQUENCE [LARGE SCALE GENOMIC DNA]</scope>
    <source>
        <strain evidence="21">cv. Chang Bougi</strain>
        <strain evidence="20">cv. SW 3</strain>
        <tissue evidence="18">Leaf</tissue>
    </source>
</reference>
<evidence type="ECO:0000256" key="11">
    <source>
        <dbReference type="ARBA" id="ARBA00022989"/>
    </source>
</evidence>
<dbReference type="EC" id="2.7.11.1" evidence="2"/>
<dbReference type="PANTHER" id="PTHR47982:SF35">
    <property type="entry name" value="PROLINE-RICH RECEPTOR-LIKE PROTEIN KINASE PERK1-RELATED"/>
    <property type="match status" value="1"/>
</dbReference>
<keyword evidence="9 18" id="KW-0418">Kinase</keyword>
<evidence type="ECO:0000256" key="4">
    <source>
        <dbReference type="ARBA" id="ARBA00022527"/>
    </source>
</evidence>
<accession>A0A5A7TZ94</accession>
<feature type="compositionally biased region" description="Polar residues" evidence="15">
    <location>
        <begin position="544"/>
        <end position="561"/>
    </location>
</feature>
<gene>
    <name evidence="19" type="ORF">E5676_scaffold403G00130</name>
    <name evidence="18" type="ORF">E6C27_scaffold114G00830</name>
</gene>
<evidence type="ECO:0000256" key="6">
    <source>
        <dbReference type="ARBA" id="ARBA00022679"/>
    </source>
</evidence>
<feature type="region of interest" description="Disordered" evidence="15">
    <location>
        <begin position="1"/>
        <end position="127"/>
    </location>
</feature>
<comment type="catalytic activity">
    <reaction evidence="14">
        <text>L-seryl-[protein] + ATP = O-phospho-L-seryl-[protein] + ADP + H(+)</text>
        <dbReference type="Rhea" id="RHEA:17989"/>
        <dbReference type="Rhea" id="RHEA-COMP:9863"/>
        <dbReference type="Rhea" id="RHEA-COMP:11604"/>
        <dbReference type="ChEBI" id="CHEBI:15378"/>
        <dbReference type="ChEBI" id="CHEBI:29999"/>
        <dbReference type="ChEBI" id="CHEBI:30616"/>
        <dbReference type="ChEBI" id="CHEBI:83421"/>
        <dbReference type="ChEBI" id="CHEBI:456216"/>
        <dbReference type="EC" id="2.7.11.1"/>
    </reaction>
</comment>
<dbReference type="STRING" id="1194695.A0A5A7TZ94"/>
<dbReference type="AlphaFoldDB" id="A0A5A7TZ94"/>
<dbReference type="EMBL" id="SSTD01002040">
    <property type="protein sequence ID" value="TYK28700.1"/>
    <property type="molecule type" value="Genomic_DNA"/>
</dbReference>
<keyword evidence="5" id="KW-0597">Phosphoprotein</keyword>
<feature type="compositionally biased region" description="Basic and acidic residues" evidence="15">
    <location>
        <begin position="562"/>
        <end position="576"/>
    </location>
</feature>
<feature type="region of interest" description="Disordered" evidence="15">
    <location>
        <begin position="160"/>
        <end position="236"/>
    </location>
</feature>
<keyword evidence="3" id="KW-1003">Cell membrane</keyword>
<evidence type="ECO:0000313" key="20">
    <source>
        <dbReference type="Proteomes" id="UP000321393"/>
    </source>
</evidence>
<evidence type="ECO:0000256" key="1">
    <source>
        <dbReference type="ARBA" id="ARBA00004162"/>
    </source>
</evidence>
<evidence type="ECO:0000256" key="10">
    <source>
        <dbReference type="ARBA" id="ARBA00022840"/>
    </source>
</evidence>
<feature type="region of interest" description="Disordered" evidence="15">
    <location>
        <begin position="544"/>
        <end position="591"/>
    </location>
</feature>
<dbReference type="PANTHER" id="PTHR47982">
    <property type="entry name" value="PROLINE-RICH RECEPTOR-LIKE PROTEIN KINASE PERK4"/>
    <property type="match status" value="1"/>
</dbReference>
<dbReference type="SUPFAM" id="SSF56112">
    <property type="entry name" value="Protein kinase-like (PK-like)"/>
    <property type="match status" value="1"/>
</dbReference>
<dbReference type="InterPro" id="IPR001245">
    <property type="entry name" value="Ser-Thr/Tyr_kinase_cat_dom"/>
</dbReference>
<evidence type="ECO:0000313" key="18">
    <source>
        <dbReference type="EMBL" id="KAA0046559.1"/>
    </source>
</evidence>
<proteinExistence type="predicted"/>
<feature type="compositionally biased region" description="Pro residues" evidence="15">
    <location>
        <begin position="16"/>
        <end position="87"/>
    </location>
</feature>
<comment type="caution">
    <text evidence="18">The sequence shown here is derived from an EMBL/GenBank/DDBJ whole genome shotgun (WGS) entry which is preliminary data.</text>
</comment>
<dbReference type="GO" id="GO:0004674">
    <property type="term" value="F:protein serine/threonine kinase activity"/>
    <property type="evidence" value="ECO:0007669"/>
    <property type="project" value="UniProtKB-KW"/>
</dbReference>
<organism evidence="18 20">
    <name type="scientific">Cucumis melo var. makuwa</name>
    <name type="common">Oriental melon</name>
    <dbReference type="NCBI Taxonomy" id="1194695"/>
    <lineage>
        <taxon>Eukaryota</taxon>
        <taxon>Viridiplantae</taxon>
        <taxon>Streptophyta</taxon>
        <taxon>Embryophyta</taxon>
        <taxon>Tracheophyta</taxon>
        <taxon>Spermatophyta</taxon>
        <taxon>Magnoliopsida</taxon>
        <taxon>eudicotyledons</taxon>
        <taxon>Gunneridae</taxon>
        <taxon>Pentapetalae</taxon>
        <taxon>rosids</taxon>
        <taxon>fabids</taxon>
        <taxon>Cucurbitales</taxon>
        <taxon>Cucurbitaceae</taxon>
        <taxon>Benincaseae</taxon>
        <taxon>Cucumis</taxon>
    </lineage>
</organism>
<feature type="compositionally biased region" description="Low complexity" evidence="15">
    <location>
        <begin position="1"/>
        <end position="15"/>
    </location>
</feature>
<evidence type="ECO:0000256" key="2">
    <source>
        <dbReference type="ARBA" id="ARBA00012513"/>
    </source>
</evidence>
<dbReference type="EMBL" id="SSTE01014001">
    <property type="protein sequence ID" value="KAA0046559.1"/>
    <property type="molecule type" value="Genomic_DNA"/>
</dbReference>
<sequence>MSSPSPTSPPATNTTSPPPPTTTAPPPATPSLSPPPPDSASQPPPASSSPPPSTTPSPPPPDTSTPSPPTSSPSPPTPPSTSSPAPPSTNSTTPPQLPSPTPPSGSGTPASPGENLTPSSPSPSSGVSAGLVAGVAIAGVVVVVVALIVMFLCMRKKRRRDEEAYYRPPPPPPAYKDGPYGQQQHHWQSHPPPPADHIVGAVPKPSPPPAPRPPLSPPIINSSGGSGSNYSGSENSLAPASSSIPLGFSQSSFTYEELAMATDGFSEANLLGQVGYCITGSKRLLVYEFVPNNTLEFHLHGKGRPTMDWPTRLKIALGSAKGLAYLHEDCNPKIIHRDIKAANILLDLKFEAKVADFGLAKLSSDVNTHVSTRVMGTFGYLAPEYASSGKLTEKSDVFSFGVMLLEMITGRRPVDTTQSFMDDGLLDWARPLLLRATEDGHYDGLVDPKLRDNYDHNEMARMVACAAACVRHSARRRPRMSQVVHALEGESSLSDLNEGIRPGHSSVYSSYGSSDYDTAQYNEDLKKFRKMALASQEYGSEFSEQTSEYGLYPSGSSGDGQTTREMEMRMTAKKESGGFSGSSWGEEVKKH</sequence>
<name>A0A5A7TZ94_CUCMM</name>
<keyword evidence="4" id="KW-0723">Serine/threonine-protein kinase</keyword>
<keyword evidence="18" id="KW-0675">Receptor</keyword>
<comment type="catalytic activity">
    <reaction evidence="13">
        <text>L-threonyl-[protein] + ATP = O-phospho-L-threonyl-[protein] + ADP + H(+)</text>
        <dbReference type="Rhea" id="RHEA:46608"/>
        <dbReference type="Rhea" id="RHEA-COMP:11060"/>
        <dbReference type="Rhea" id="RHEA-COMP:11605"/>
        <dbReference type="ChEBI" id="CHEBI:15378"/>
        <dbReference type="ChEBI" id="CHEBI:30013"/>
        <dbReference type="ChEBI" id="CHEBI:30616"/>
        <dbReference type="ChEBI" id="CHEBI:61977"/>
        <dbReference type="ChEBI" id="CHEBI:456216"/>
        <dbReference type="EC" id="2.7.11.1"/>
    </reaction>
</comment>
<dbReference type="PROSITE" id="PS50011">
    <property type="entry name" value="PROTEIN_KINASE_DOM"/>
    <property type="match status" value="1"/>
</dbReference>
<keyword evidence="7 16" id="KW-0812">Transmembrane</keyword>
<feature type="compositionally biased region" description="Pro residues" evidence="15">
    <location>
        <begin position="204"/>
        <end position="217"/>
    </location>
</feature>
<evidence type="ECO:0000256" key="15">
    <source>
        <dbReference type="SAM" id="MobiDB-lite"/>
    </source>
</evidence>